<keyword evidence="3" id="KW-1185">Reference proteome</keyword>
<dbReference type="EMBL" id="CDMY01000227">
    <property type="protein sequence ID" value="CEL95470.1"/>
    <property type="molecule type" value="Genomic_DNA"/>
</dbReference>
<evidence type="ECO:0000313" key="2">
    <source>
        <dbReference type="EMBL" id="CEL95470.1"/>
    </source>
</evidence>
<organism evidence="2 3">
    <name type="scientific">Vitrella brassicaformis (strain CCMP3155)</name>
    <dbReference type="NCBI Taxonomy" id="1169540"/>
    <lineage>
        <taxon>Eukaryota</taxon>
        <taxon>Sar</taxon>
        <taxon>Alveolata</taxon>
        <taxon>Colpodellida</taxon>
        <taxon>Vitrellaceae</taxon>
        <taxon>Vitrella</taxon>
    </lineage>
</organism>
<feature type="compositionally biased region" description="Basic and acidic residues" evidence="1">
    <location>
        <begin position="124"/>
        <end position="142"/>
    </location>
</feature>
<dbReference type="AlphaFoldDB" id="A0A0G4EHH1"/>
<feature type="region of interest" description="Disordered" evidence="1">
    <location>
        <begin position="124"/>
        <end position="229"/>
    </location>
</feature>
<feature type="compositionally biased region" description="Polar residues" evidence="1">
    <location>
        <begin position="90"/>
        <end position="103"/>
    </location>
</feature>
<evidence type="ECO:0000313" key="3">
    <source>
        <dbReference type="Proteomes" id="UP000041254"/>
    </source>
</evidence>
<protein>
    <submittedName>
        <fullName evidence="2">Uncharacterized protein</fullName>
    </submittedName>
</protein>
<feature type="region of interest" description="Disordered" evidence="1">
    <location>
        <begin position="403"/>
        <end position="437"/>
    </location>
</feature>
<reference evidence="2 3" key="1">
    <citation type="submission" date="2014-11" db="EMBL/GenBank/DDBJ databases">
        <authorList>
            <person name="Zhu J."/>
            <person name="Qi W."/>
            <person name="Song R."/>
        </authorList>
    </citation>
    <scope>NUCLEOTIDE SEQUENCE [LARGE SCALE GENOMIC DNA]</scope>
</reference>
<dbReference type="Proteomes" id="UP000041254">
    <property type="component" value="Unassembled WGS sequence"/>
</dbReference>
<dbReference type="PROSITE" id="PS51257">
    <property type="entry name" value="PROKAR_LIPOPROTEIN"/>
    <property type="match status" value="1"/>
</dbReference>
<accession>A0A0G4EHH1</accession>
<feature type="region of interest" description="Disordered" evidence="1">
    <location>
        <begin position="46"/>
        <end position="104"/>
    </location>
</feature>
<dbReference type="VEuPathDB" id="CryptoDB:Vbra_11900"/>
<name>A0A0G4EHH1_VITBC</name>
<feature type="compositionally biased region" description="Basic and acidic residues" evidence="1">
    <location>
        <begin position="216"/>
        <end position="227"/>
    </location>
</feature>
<dbReference type="InParanoid" id="A0A0G4EHH1"/>
<feature type="compositionally biased region" description="Basic and acidic residues" evidence="1">
    <location>
        <begin position="150"/>
        <end position="164"/>
    </location>
</feature>
<evidence type="ECO:0000256" key="1">
    <source>
        <dbReference type="SAM" id="MobiDB-lite"/>
    </source>
</evidence>
<feature type="compositionally biased region" description="Polar residues" evidence="1">
    <location>
        <begin position="66"/>
        <end position="82"/>
    </location>
</feature>
<feature type="compositionally biased region" description="Low complexity" evidence="1">
    <location>
        <begin position="46"/>
        <end position="65"/>
    </location>
</feature>
<gene>
    <name evidence="2" type="ORF">Vbra_11900</name>
</gene>
<sequence length="579" mass="63179">MFSEGKPGKVLHVEVINHLISRGGQTQLSAFASCLHALQQSAKKAAKQATTAGARRSRAPSSRATVISTPATHGSVFSQRSRSLAFARPSQDNGKRSSTQPSQRLPALLLDVGELAPTSSIEIQERLRLGDGGDGEREKQLEDGQEQMEEDKSPLQAEGERPSEAAEAPLEPPPAADVPFRYRVKLKRGPPGREEPVLSQSGRRFAMRRQPRRSGSWRDRREDKRAAGDVPAGRFSLSEVLTSSPSVVDDFRRVKDEQGLTERPRLRLGTDLSDLTPLVTPKSRPVGQRSYYRALSNPSPSAPATVMERFLAITPYSGSLCDSMMSTWTSLRDDRLRKSGVSVSTRSSKTFRSPPRAKMISQETFRLCDEPPEDVLALMPPSSSARFSDTQDVFWREMETADTGPMSMREGSPGLLPPISERGPPGAADADRSNSEKVDKFRDLSTVERLQMRALRSELIELADSAGILPGTMPHYDPSVHKVHEWAAGVTACSNDGPPDLLFPLTDLINSALATARPPPSAPPRNYRGAGCGTMTNPPLVHTPTDGPLVEPLHLHRKPGSVMRSRAFVGMHESLMGLA</sequence>
<proteinExistence type="predicted"/>